<gene>
    <name evidence="1" type="ORF">JVT61DRAFT_8127</name>
</gene>
<reference evidence="1" key="1">
    <citation type="submission" date="2021-03" db="EMBL/GenBank/DDBJ databases">
        <title>Evolutionary innovations through gain and loss of genes in the ectomycorrhizal Boletales.</title>
        <authorList>
            <person name="Wu G."/>
            <person name="Miyauchi S."/>
            <person name="Morin E."/>
            <person name="Yang Z.-L."/>
            <person name="Xu J."/>
            <person name="Martin F.M."/>
        </authorList>
    </citation>
    <scope>NUCLEOTIDE SEQUENCE</scope>
    <source>
        <strain evidence="1">BR01</strain>
    </source>
</reference>
<sequence length="116" mass="13676">MFRFQLHFDALNANVEPNEPNETIANMFSVSQRLGILRLPILQPWLPPLRVAPTDHAHSIEVTRHRNGTHREEVLSLYLLPTVFRFYPVDFCNERHQQTKPEPWMVSRDSVLHRPL</sequence>
<dbReference type="AlphaFoldDB" id="A0A8I2Z0I7"/>
<comment type="caution">
    <text evidence="1">The sequence shown here is derived from an EMBL/GenBank/DDBJ whole genome shotgun (WGS) entry which is preliminary data.</text>
</comment>
<organism evidence="1 2">
    <name type="scientific">Boletus reticuloceps</name>
    <dbReference type="NCBI Taxonomy" id="495285"/>
    <lineage>
        <taxon>Eukaryota</taxon>
        <taxon>Fungi</taxon>
        <taxon>Dikarya</taxon>
        <taxon>Basidiomycota</taxon>
        <taxon>Agaricomycotina</taxon>
        <taxon>Agaricomycetes</taxon>
        <taxon>Agaricomycetidae</taxon>
        <taxon>Boletales</taxon>
        <taxon>Boletineae</taxon>
        <taxon>Boletaceae</taxon>
        <taxon>Boletoideae</taxon>
        <taxon>Boletus</taxon>
    </lineage>
</organism>
<accession>A0A8I2Z0I7</accession>
<evidence type="ECO:0000313" key="1">
    <source>
        <dbReference type="EMBL" id="KAG6380047.1"/>
    </source>
</evidence>
<evidence type="ECO:0000313" key="2">
    <source>
        <dbReference type="Proteomes" id="UP000683000"/>
    </source>
</evidence>
<keyword evidence="2" id="KW-1185">Reference proteome</keyword>
<protein>
    <submittedName>
        <fullName evidence="1">Uncharacterized protein</fullName>
    </submittedName>
</protein>
<dbReference type="EMBL" id="JAGFBS010000003">
    <property type="protein sequence ID" value="KAG6380047.1"/>
    <property type="molecule type" value="Genomic_DNA"/>
</dbReference>
<name>A0A8I2Z0I7_9AGAM</name>
<dbReference type="Proteomes" id="UP000683000">
    <property type="component" value="Unassembled WGS sequence"/>
</dbReference>
<proteinExistence type="predicted"/>